<accession>A0A679I9Y0</accession>
<proteinExistence type="predicted"/>
<dbReference type="AlphaFoldDB" id="A0A679I9Y0"/>
<dbReference type="KEGG" id="esg:EsVE80_19810"/>
<evidence type="ECO:0000259" key="1">
    <source>
        <dbReference type="Pfam" id="PF01243"/>
    </source>
</evidence>
<reference evidence="2 3" key="1">
    <citation type="submission" date="2020-02" db="EMBL/GenBank/DDBJ databases">
        <title>Characterization of vanA genotype vancomycin-resistant Enterococcus saigonensis VE80.</title>
        <authorList>
            <person name="Harada T."/>
            <person name="Motooka D."/>
            <person name="Nakamura S."/>
            <person name="Yamamoto Y."/>
            <person name="Kawahara R."/>
            <person name="Kawatsu K."/>
        </authorList>
    </citation>
    <scope>NUCLEOTIDE SEQUENCE [LARGE SCALE GENOMIC DNA]</scope>
    <source>
        <strain evidence="2 3">VE80</strain>
    </source>
</reference>
<dbReference type="RefSeq" id="WP_173103605.1">
    <property type="nucleotide sequence ID" value="NZ_AP022822.1"/>
</dbReference>
<dbReference type="SUPFAM" id="SSF50475">
    <property type="entry name" value="FMN-binding split barrel"/>
    <property type="match status" value="1"/>
</dbReference>
<keyword evidence="3" id="KW-1185">Reference proteome</keyword>
<dbReference type="InterPro" id="IPR011576">
    <property type="entry name" value="Pyridox_Oxase_N"/>
</dbReference>
<dbReference type="Pfam" id="PF01243">
    <property type="entry name" value="PNPOx_N"/>
    <property type="match status" value="1"/>
</dbReference>
<dbReference type="Proteomes" id="UP000502998">
    <property type="component" value="Chromosome"/>
</dbReference>
<organism evidence="2 3">
    <name type="scientific">Enterococcus saigonensis</name>
    <dbReference type="NCBI Taxonomy" id="1805431"/>
    <lineage>
        <taxon>Bacteria</taxon>
        <taxon>Bacillati</taxon>
        <taxon>Bacillota</taxon>
        <taxon>Bacilli</taxon>
        <taxon>Lactobacillales</taxon>
        <taxon>Enterococcaceae</taxon>
        <taxon>Enterococcus</taxon>
    </lineage>
</organism>
<gene>
    <name evidence="2" type="ORF">EsVE80_19810</name>
</gene>
<dbReference type="InterPro" id="IPR012349">
    <property type="entry name" value="Split_barrel_FMN-bd"/>
</dbReference>
<protein>
    <submittedName>
        <fullName evidence="2">FMN-binding protein</fullName>
    </submittedName>
</protein>
<feature type="domain" description="Pyridoxamine 5'-phosphate oxidase N-terminal" evidence="1">
    <location>
        <begin position="3"/>
        <end position="122"/>
    </location>
</feature>
<sequence length="124" mass="13646">MLNEKLLEVLSHEGVVTIISSSQEAPGYHAVNTWNSYIHVIHDKLYIPAAGMHSTEMDIAKNDQILMTIGSKEVIGTVGPGAGFHIVGRAKFISEGSIYEQVKSDLPFLTRVLEITVKNVEQKI</sequence>
<name>A0A679I9Y0_9ENTE</name>
<dbReference type="EMBL" id="AP022822">
    <property type="protein sequence ID" value="BCA86458.1"/>
    <property type="molecule type" value="Genomic_DNA"/>
</dbReference>
<dbReference type="Gene3D" id="2.30.110.10">
    <property type="entry name" value="Electron Transport, Fmn-binding Protein, Chain A"/>
    <property type="match status" value="1"/>
</dbReference>
<evidence type="ECO:0000313" key="3">
    <source>
        <dbReference type="Proteomes" id="UP000502998"/>
    </source>
</evidence>
<evidence type="ECO:0000313" key="2">
    <source>
        <dbReference type="EMBL" id="BCA86458.1"/>
    </source>
</evidence>